<evidence type="ECO:0000256" key="9">
    <source>
        <dbReference type="ARBA" id="ARBA00023211"/>
    </source>
</evidence>
<dbReference type="InterPro" id="IPR004628">
    <property type="entry name" value="Man_deHydtase"/>
</dbReference>
<gene>
    <name evidence="11" type="ORF">GC098_09990</name>
</gene>
<reference evidence="11 12" key="1">
    <citation type="submission" date="2019-10" db="EMBL/GenBank/DDBJ databases">
        <title>Description of Paenibacillus terrestris sp. nov.</title>
        <authorList>
            <person name="Carlier A."/>
            <person name="Qi S."/>
        </authorList>
    </citation>
    <scope>NUCLEOTIDE SEQUENCE [LARGE SCALE GENOMIC DNA]</scope>
    <source>
        <strain evidence="11 12">LMG 31458</strain>
    </source>
</reference>
<dbReference type="Pfam" id="PF03786">
    <property type="entry name" value="UxuA"/>
    <property type="match status" value="1"/>
</dbReference>
<evidence type="ECO:0000256" key="4">
    <source>
        <dbReference type="ARBA" id="ARBA00002713"/>
    </source>
</evidence>
<evidence type="ECO:0000256" key="8">
    <source>
        <dbReference type="ARBA" id="ARBA00023004"/>
    </source>
</evidence>
<keyword evidence="8" id="KW-0408">Iron</keyword>
<dbReference type="EC" id="4.2.1.8" evidence="7"/>
<keyword evidence="9" id="KW-0464">Manganese</keyword>
<name>A0ABX1XVG9_9BACL</name>
<evidence type="ECO:0000256" key="3">
    <source>
        <dbReference type="ARBA" id="ARBA00001954"/>
    </source>
</evidence>
<evidence type="ECO:0000256" key="10">
    <source>
        <dbReference type="ARBA" id="ARBA00023239"/>
    </source>
</evidence>
<dbReference type="PANTHER" id="PTHR30387:SF2">
    <property type="entry name" value="MANNONATE DEHYDRATASE"/>
    <property type="match status" value="1"/>
</dbReference>
<comment type="cofactor">
    <cofactor evidence="2">
        <name>Mn(2+)</name>
        <dbReference type="ChEBI" id="CHEBI:29035"/>
    </cofactor>
</comment>
<comment type="function">
    <text evidence="4">Catalyzes the dehydration of D-mannonate.</text>
</comment>
<dbReference type="PANTHER" id="PTHR30387">
    <property type="entry name" value="MANNONATE DEHYDRATASE"/>
    <property type="match status" value="1"/>
</dbReference>
<organism evidence="11 12">
    <name type="scientific">Paenibacillus phytorum</name>
    <dbReference type="NCBI Taxonomy" id="2654977"/>
    <lineage>
        <taxon>Bacteria</taxon>
        <taxon>Bacillati</taxon>
        <taxon>Bacillota</taxon>
        <taxon>Bacilli</taxon>
        <taxon>Bacillales</taxon>
        <taxon>Paenibacillaceae</taxon>
        <taxon>Paenibacillus</taxon>
    </lineage>
</organism>
<dbReference type="SUPFAM" id="SSF51658">
    <property type="entry name" value="Xylose isomerase-like"/>
    <property type="match status" value="1"/>
</dbReference>
<dbReference type="Gene3D" id="3.20.20.150">
    <property type="entry name" value="Divalent-metal-dependent TIM barrel enzymes"/>
    <property type="match status" value="1"/>
</dbReference>
<evidence type="ECO:0000256" key="6">
    <source>
        <dbReference type="ARBA" id="ARBA00007389"/>
    </source>
</evidence>
<dbReference type="Proteomes" id="UP000616779">
    <property type="component" value="Unassembled WGS sequence"/>
</dbReference>
<keyword evidence="12" id="KW-1185">Reference proteome</keyword>
<dbReference type="EMBL" id="WHOA01000075">
    <property type="protein sequence ID" value="NOU71749.1"/>
    <property type="molecule type" value="Genomic_DNA"/>
</dbReference>
<evidence type="ECO:0000256" key="5">
    <source>
        <dbReference type="ARBA" id="ARBA00004892"/>
    </source>
</evidence>
<comment type="similarity">
    <text evidence="6">Belongs to the mannonate dehydratase family.</text>
</comment>
<evidence type="ECO:0000313" key="12">
    <source>
        <dbReference type="Proteomes" id="UP000616779"/>
    </source>
</evidence>
<comment type="catalytic activity">
    <reaction evidence="1">
        <text>D-mannonate = 2-dehydro-3-deoxy-D-gluconate + H2O</text>
        <dbReference type="Rhea" id="RHEA:20097"/>
        <dbReference type="ChEBI" id="CHEBI:15377"/>
        <dbReference type="ChEBI" id="CHEBI:17767"/>
        <dbReference type="ChEBI" id="CHEBI:57990"/>
        <dbReference type="EC" id="4.2.1.8"/>
    </reaction>
</comment>
<comment type="cofactor">
    <cofactor evidence="3">
        <name>Fe(2+)</name>
        <dbReference type="ChEBI" id="CHEBI:29033"/>
    </cofactor>
</comment>
<sequence length="355" mass="39815">MKLGLGLYRDRLTKDNFQFAKQAGCTHIVAHLVDYYNGVEGLPSTDKNRNMGIARHNEDIWSYEGLLALKKSMNEEGLVFEAIENFSPADWYDILMDGPTKKAQIEHLKQIVRNVGKAGIPIIGYNFSIAGVWGHVNRPVARGGAVTATFNLQEGPEESPIPHGQIWNMTYDFNAPEGSIPPISSAELWERLAYFLQELIPVAEEAGVRLAAHPDDPPMPTIRGYGRLVNQPQLYQKLLDIVPSHSNALEFCMGTLQEMTEGNVYEAIEQYSKQNAIGYVHFRNVIGKVPNYQEVFVDEGDIDMIKALRIYRKNNFDGVFIPDHTPQMTCKAPWHAGMAYALGYMKAALSIVNNE</sequence>
<comment type="caution">
    <text evidence="11">The sequence shown here is derived from an EMBL/GenBank/DDBJ whole genome shotgun (WGS) entry which is preliminary data.</text>
</comment>
<evidence type="ECO:0000256" key="1">
    <source>
        <dbReference type="ARBA" id="ARBA00001794"/>
    </source>
</evidence>
<accession>A0ABX1XVG9</accession>
<protein>
    <recommendedName>
        <fullName evidence="7">mannonate dehydratase</fullName>
        <ecNumber evidence="7">4.2.1.8</ecNumber>
    </recommendedName>
</protein>
<evidence type="ECO:0000256" key="2">
    <source>
        <dbReference type="ARBA" id="ARBA00001936"/>
    </source>
</evidence>
<evidence type="ECO:0000313" key="11">
    <source>
        <dbReference type="EMBL" id="NOU71749.1"/>
    </source>
</evidence>
<comment type="pathway">
    <text evidence="5">Carbohydrate metabolism; pentose and glucuronate interconversion.</text>
</comment>
<evidence type="ECO:0000256" key="7">
    <source>
        <dbReference type="ARBA" id="ARBA00012927"/>
    </source>
</evidence>
<dbReference type="RefSeq" id="WP_171643067.1">
    <property type="nucleotide sequence ID" value="NZ_WHOA01000075.1"/>
</dbReference>
<dbReference type="InterPro" id="IPR036237">
    <property type="entry name" value="Xyl_isomerase-like_sf"/>
</dbReference>
<keyword evidence="10" id="KW-0456">Lyase</keyword>
<proteinExistence type="inferred from homology"/>